<dbReference type="Gene3D" id="3.30.540.10">
    <property type="entry name" value="Fructose-1,6-Bisphosphatase, subunit A, domain 1"/>
    <property type="match status" value="1"/>
</dbReference>
<dbReference type="InterPro" id="IPR033391">
    <property type="entry name" value="FBPase_N"/>
</dbReference>
<dbReference type="GO" id="GO:0005829">
    <property type="term" value="C:cytosol"/>
    <property type="evidence" value="ECO:0007669"/>
    <property type="project" value="TreeGrafter"/>
</dbReference>
<evidence type="ECO:0000256" key="6">
    <source>
        <dbReference type="ARBA" id="ARBA00013093"/>
    </source>
</evidence>
<name>A0A5B8MFZ0_9CHLO</name>
<dbReference type="PANTHER" id="PTHR11556:SF1">
    <property type="entry name" value="FRUCTOSE-BISPHOSPHATASE"/>
    <property type="match status" value="1"/>
</dbReference>
<protein>
    <recommendedName>
        <fullName evidence="6">fructose-bisphosphatase</fullName>
        <ecNumber evidence="6">3.1.3.11</ecNumber>
    </recommendedName>
    <alternativeName>
        <fullName evidence="11">D-fructose-1,6-bisphosphate 1-phosphohydrolase</fullName>
    </alternativeName>
</protein>
<dbReference type="STRING" id="1764295.A0A5B8MFZ0"/>
<dbReference type="GO" id="GO:0005986">
    <property type="term" value="P:sucrose biosynthetic process"/>
    <property type="evidence" value="ECO:0007669"/>
    <property type="project" value="TreeGrafter"/>
</dbReference>
<dbReference type="PIRSF" id="PIRSF000904">
    <property type="entry name" value="FBPtase_SBPase"/>
    <property type="match status" value="1"/>
</dbReference>
<evidence type="ECO:0000259" key="13">
    <source>
        <dbReference type="Pfam" id="PF00316"/>
    </source>
</evidence>
<dbReference type="PROSITE" id="PS00124">
    <property type="entry name" value="FBPASE"/>
    <property type="match status" value="1"/>
</dbReference>
<evidence type="ECO:0000259" key="14">
    <source>
        <dbReference type="Pfam" id="PF18913"/>
    </source>
</evidence>
<evidence type="ECO:0000256" key="8">
    <source>
        <dbReference type="ARBA" id="ARBA00022801"/>
    </source>
</evidence>
<evidence type="ECO:0000256" key="3">
    <source>
        <dbReference type="ARBA" id="ARBA00005215"/>
    </source>
</evidence>
<dbReference type="GO" id="GO:0006002">
    <property type="term" value="P:fructose 6-phosphate metabolic process"/>
    <property type="evidence" value="ECO:0007669"/>
    <property type="project" value="TreeGrafter"/>
</dbReference>
<evidence type="ECO:0000256" key="5">
    <source>
        <dbReference type="ARBA" id="ARBA00011881"/>
    </source>
</evidence>
<dbReference type="PIRSF" id="PIRSF500210">
    <property type="entry name" value="FBPtase"/>
    <property type="match status" value="1"/>
</dbReference>
<feature type="domain" description="Fructose-1-6-bisphosphatase class 1 C-terminal" evidence="14">
    <location>
        <begin position="297"/>
        <end position="423"/>
    </location>
</feature>
<dbReference type="GO" id="GO:0006094">
    <property type="term" value="P:gluconeogenesis"/>
    <property type="evidence" value="ECO:0007669"/>
    <property type="project" value="TreeGrafter"/>
</dbReference>
<keyword evidence="16" id="KW-1185">Reference proteome</keyword>
<proteinExistence type="inferred from homology"/>
<feature type="domain" description="Fructose-1-6-bisphosphatase class I N-terminal" evidence="13">
    <location>
        <begin position="86"/>
        <end position="292"/>
    </location>
</feature>
<dbReference type="FunFam" id="3.40.190.80:FF:000001">
    <property type="entry name" value="Fructose-1,6-bisphosphatase class 1"/>
    <property type="match status" value="1"/>
</dbReference>
<comment type="cofactor">
    <cofactor evidence="2">
        <name>Mg(2+)</name>
        <dbReference type="ChEBI" id="CHEBI:18420"/>
    </cofactor>
</comment>
<dbReference type="Proteomes" id="UP000316726">
    <property type="component" value="Chromosome 2"/>
</dbReference>
<evidence type="ECO:0000256" key="10">
    <source>
        <dbReference type="ARBA" id="ARBA00023277"/>
    </source>
</evidence>
<dbReference type="NCBIfam" id="NF006778">
    <property type="entry name" value="PRK09293.1-1"/>
    <property type="match status" value="1"/>
</dbReference>
<dbReference type="GO" id="GO:0042132">
    <property type="term" value="F:fructose 1,6-bisphosphate 1-phosphatase activity"/>
    <property type="evidence" value="ECO:0007669"/>
    <property type="project" value="UniProtKB-EC"/>
</dbReference>
<accession>A0A5B8MFZ0</accession>
<evidence type="ECO:0000256" key="12">
    <source>
        <dbReference type="RuleBase" id="RU000508"/>
    </source>
</evidence>
<keyword evidence="7" id="KW-0479">Metal-binding</keyword>
<dbReference type="GO" id="GO:0030388">
    <property type="term" value="P:fructose 1,6-bisphosphate metabolic process"/>
    <property type="evidence" value="ECO:0007669"/>
    <property type="project" value="TreeGrafter"/>
</dbReference>
<dbReference type="AlphaFoldDB" id="A0A5B8MFZ0"/>
<dbReference type="InterPro" id="IPR000146">
    <property type="entry name" value="FBPase_class-1"/>
</dbReference>
<organism evidence="15 16">
    <name type="scientific">Chloropicon primus</name>
    <dbReference type="NCBI Taxonomy" id="1764295"/>
    <lineage>
        <taxon>Eukaryota</taxon>
        <taxon>Viridiplantae</taxon>
        <taxon>Chlorophyta</taxon>
        <taxon>Chloropicophyceae</taxon>
        <taxon>Chloropicales</taxon>
        <taxon>Chloropicaceae</taxon>
        <taxon>Chloropicon</taxon>
    </lineage>
</organism>
<keyword evidence="8 12" id="KW-0378">Hydrolase</keyword>
<evidence type="ECO:0000313" key="16">
    <source>
        <dbReference type="Proteomes" id="UP000316726"/>
    </source>
</evidence>
<dbReference type="InterPro" id="IPR028343">
    <property type="entry name" value="FBPtase"/>
</dbReference>
<sequence>MKTAAWRPSKMMTTTTTKGAALARGATTATTTLARSTTSSSVSAGAKGSGVACRASGKGKFGASAAVSVTPASTAVEQENEVGTMTFTTWLLKQEMKGNVTNEMAVVLNSIALACKQISSLVTRAGLQGMTGLAGEQNVQGEDQKKLDVISNDIFSDCLKNCGRTGTIASEEEEVPIAVEQTFSGDYVVCFDPLDGSSNIDAGISVGSIFGIFEPNEECNLEGKNIVTESTDGDDLDISQQESLLHCCRPGKDLLSAGYVMYSSSTVLVLSVGDGVYGFTLDTLIGDFVLSHNNIKIPESGKIYSFNEGNMKGWSDGLKNYMDFVKDGEKPYSSRYIGSLVGDFHRTMLYGGVYGYPGDVRNKNGKLRLLYECAPMSFLAEQAGGKGSTGTCRVLDIVPDQVHQRCPLFIGSTKEVEIIEKFLS</sequence>
<keyword evidence="10 12" id="KW-0119">Carbohydrate metabolism</keyword>
<dbReference type="GO" id="GO:0006000">
    <property type="term" value="P:fructose metabolic process"/>
    <property type="evidence" value="ECO:0007669"/>
    <property type="project" value="TreeGrafter"/>
</dbReference>
<comment type="similarity">
    <text evidence="4 12">Belongs to the FBPase class 1 family.</text>
</comment>
<dbReference type="InterPro" id="IPR044015">
    <property type="entry name" value="FBPase_C_dom"/>
</dbReference>
<dbReference type="CDD" id="cd00354">
    <property type="entry name" value="FBPase"/>
    <property type="match status" value="1"/>
</dbReference>
<evidence type="ECO:0000256" key="7">
    <source>
        <dbReference type="ARBA" id="ARBA00022723"/>
    </source>
</evidence>
<dbReference type="InterPro" id="IPR020548">
    <property type="entry name" value="Fructose_bisphosphatase_AS"/>
</dbReference>
<evidence type="ECO:0000313" key="15">
    <source>
        <dbReference type="EMBL" id="QDZ19114.1"/>
    </source>
</evidence>
<comment type="catalytic activity">
    <reaction evidence="1">
        <text>beta-D-fructose 1,6-bisphosphate + H2O = beta-D-fructose 6-phosphate + phosphate</text>
        <dbReference type="Rhea" id="RHEA:11064"/>
        <dbReference type="ChEBI" id="CHEBI:15377"/>
        <dbReference type="ChEBI" id="CHEBI:32966"/>
        <dbReference type="ChEBI" id="CHEBI:43474"/>
        <dbReference type="ChEBI" id="CHEBI:57634"/>
        <dbReference type="EC" id="3.1.3.11"/>
    </reaction>
</comment>
<evidence type="ECO:0000256" key="4">
    <source>
        <dbReference type="ARBA" id="ARBA00010941"/>
    </source>
</evidence>
<dbReference type="PRINTS" id="PR00115">
    <property type="entry name" value="F16BPHPHTASE"/>
</dbReference>
<comment type="subunit">
    <text evidence="5">Homotetramer.</text>
</comment>
<dbReference type="HAMAP" id="MF_01855">
    <property type="entry name" value="FBPase_class1"/>
    <property type="match status" value="1"/>
</dbReference>
<evidence type="ECO:0000256" key="1">
    <source>
        <dbReference type="ARBA" id="ARBA00001273"/>
    </source>
</evidence>
<dbReference type="Pfam" id="PF18913">
    <property type="entry name" value="FBPase_C"/>
    <property type="match status" value="1"/>
</dbReference>
<reference evidence="15 16" key="1">
    <citation type="submission" date="2018-07" db="EMBL/GenBank/DDBJ databases">
        <title>The complete nuclear genome of the prasinophyte Chloropicon primus (CCMP1205).</title>
        <authorList>
            <person name="Pombert J.-F."/>
            <person name="Otis C."/>
            <person name="Turmel M."/>
            <person name="Lemieux C."/>
        </authorList>
    </citation>
    <scope>NUCLEOTIDE SEQUENCE [LARGE SCALE GENOMIC DNA]</scope>
    <source>
        <strain evidence="15 16">CCMP1205</strain>
    </source>
</reference>
<dbReference type="PANTHER" id="PTHR11556">
    <property type="entry name" value="FRUCTOSE-1,6-BISPHOSPHATASE-RELATED"/>
    <property type="match status" value="1"/>
</dbReference>
<evidence type="ECO:0000256" key="2">
    <source>
        <dbReference type="ARBA" id="ARBA00001946"/>
    </source>
</evidence>
<gene>
    <name evidence="15" type="ORF">A3770_02p16320</name>
</gene>
<dbReference type="Pfam" id="PF00316">
    <property type="entry name" value="FBPase"/>
    <property type="match status" value="1"/>
</dbReference>
<keyword evidence="9" id="KW-0460">Magnesium</keyword>
<dbReference type="OrthoDB" id="10256725at2759"/>
<dbReference type="EC" id="3.1.3.11" evidence="6"/>
<evidence type="ECO:0000256" key="11">
    <source>
        <dbReference type="ARBA" id="ARBA00032973"/>
    </source>
</evidence>
<evidence type="ECO:0000256" key="9">
    <source>
        <dbReference type="ARBA" id="ARBA00022842"/>
    </source>
</evidence>
<dbReference type="GO" id="GO:0046872">
    <property type="term" value="F:metal ion binding"/>
    <property type="evidence" value="ECO:0007669"/>
    <property type="project" value="UniProtKB-KW"/>
</dbReference>
<dbReference type="Gene3D" id="3.40.190.80">
    <property type="match status" value="1"/>
</dbReference>
<dbReference type="SUPFAM" id="SSF56655">
    <property type="entry name" value="Carbohydrate phosphatase"/>
    <property type="match status" value="1"/>
</dbReference>
<comment type="pathway">
    <text evidence="3">Carbohydrate biosynthesis; Calvin cycle.</text>
</comment>
<dbReference type="EMBL" id="CP031035">
    <property type="protein sequence ID" value="QDZ19114.1"/>
    <property type="molecule type" value="Genomic_DNA"/>
</dbReference>